<dbReference type="AlphaFoldDB" id="A0A5S4WLK2"/>
<reference evidence="2 3" key="1">
    <citation type="submission" date="2019-08" db="EMBL/GenBank/DDBJ databases">
        <title>Bradyrhizobium hipponensis sp. nov., a rhizobium isolated from a Lupinus angustifolius root nodule in Tunisia.</title>
        <authorList>
            <person name="Off K."/>
            <person name="Rejili M."/>
            <person name="Mars M."/>
            <person name="Brachmann A."/>
            <person name="Marin M."/>
        </authorList>
    </citation>
    <scope>NUCLEOTIDE SEQUENCE [LARGE SCALE GENOMIC DNA]</scope>
    <source>
        <strain evidence="2 3">CTAW11</strain>
    </source>
</reference>
<keyword evidence="3" id="KW-1185">Reference proteome</keyword>
<dbReference type="Proteomes" id="UP000324853">
    <property type="component" value="Unassembled WGS sequence"/>
</dbReference>
<sequence>MSGPRNDELGSYKQQSLFWLVCRDSCARRPKARLHGIPGQPGNKSGPAVKSGETVGSSSTTNQKNPPVQMQDSSNVKGLPGNMRRTRPPGDGKLLASPAFRNNAKPFRFSHIKAVQLGIRSRCPRPYPTSSSSA</sequence>
<evidence type="ECO:0000313" key="2">
    <source>
        <dbReference type="EMBL" id="TYL80865.1"/>
    </source>
</evidence>
<feature type="compositionally biased region" description="Polar residues" evidence="1">
    <location>
        <begin position="54"/>
        <end position="76"/>
    </location>
</feature>
<dbReference type="OrthoDB" id="8256452at2"/>
<accession>A0A5S4WLK2</accession>
<name>A0A5S4WLK2_9BRAD</name>
<dbReference type="EMBL" id="VSSR01000040">
    <property type="protein sequence ID" value="TYL80865.1"/>
    <property type="molecule type" value="Genomic_DNA"/>
</dbReference>
<proteinExistence type="predicted"/>
<gene>
    <name evidence="2" type="ORF">FXB38_23845</name>
</gene>
<comment type="caution">
    <text evidence="2">The sequence shown here is derived from an EMBL/GenBank/DDBJ whole genome shotgun (WGS) entry which is preliminary data.</text>
</comment>
<feature type="region of interest" description="Disordered" evidence="1">
    <location>
        <begin position="32"/>
        <end position="98"/>
    </location>
</feature>
<organism evidence="2 3">
    <name type="scientific">Bradyrhizobium cytisi</name>
    <dbReference type="NCBI Taxonomy" id="515489"/>
    <lineage>
        <taxon>Bacteria</taxon>
        <taxon>Pseudomonadati</taxon>
        <taxon>Pseudomonadota</taxon>
        <taxon>Alphaproteobacteria</taxon>
        <taxon>Hyphomicrobiales</taxon>
        <taxon>Nitrobacteraceae</taxon>
        <taxon>Bradyrhizobium</taxon>
    </lineage>
</organism>
<protein>
    <submittedName>
        <fullName evidence="2">Uncharacterized protein</fullName>
    </submittedName>
</protein>
<evidence type="ECO:0000256" key="1">
    <source>
        <dbReference type="SAM" id="MobiDB-lite"/>
    </source>
</evidence>
<evidence type="ECO:0000313" key="3">
    <source>
        <dbReference type="Proteomes" id="UP000324853"/>
    </source>
</evidence>